<dbReference type="GO" id="GO:0000287">
    <property type="term" value="F:magnesium ion binding"/>
    <property type="evidence" value="ECO:0007669"/>
    <property type="project" value="InterPro"/>
</dbReference>
<dbReference type="Pfam" id="PF00692">
    <property type="entry name" value="dUTPase"/>
    <property type="match status" value="1"/>
</dbReference>
<dbReference type="PANTHER" id="PTHR11241">
    <property type="entry name" value="DEOXYURIDINE 5'-TRIPHOSPHATE NUCLEOTIDOHYDROLASE"/>
    <property type="match status" value="1"/>
</dbReference>
<dbReference type="OrthoDB" id="9809956at2"/>
<dbReference type="EMBL" id="AHPL01000001">
    <property type="protein sequence ID" value="KEC56581.1"/>
    <property type="molecule type" value="Genomic_DNA"/>
</dbReference>
<dbReference type="SUPFAM" id="SSF51283">
    <property type="entry name" value="dUTPase-like"/>
    <property type="match status" value="1"/>
</dbReference>
<dbReference type="InterPro" id="IPR008181">
    <property type="entry name" value="dUTPase"/>
</dbReference>
<dbReference type="CDD" id="cd07557">
    <property type="entry name" value="trimeric_dUTPase"/>
    <property type="match status" value="1"/>
</dbReference>
<comment type="catalytic activity">
    <reaction evidence="5">
        <text>dUTP + H2O = dUMP + diphosphate + H(+)</text>
        <dbReference type="Rhea" id="RHEA:10248"/>
        <dbReference type="ChEBI" id="CHEBI:15377"/>
        <dbReference type="ChEBI" id="CHEBI:15378"/>
        <dbReference type="ChEBI" id="CHEBI:33019"/>
        <dbReference type="ChEBI" id="CHEBI:61555"/>
        <dbReference type="ChEBI" id="CHEBI:246422"/>
        <dbReference type="EC" id="3.6.1.23"/>
    </reaction>
</comment>
<keyword evidence="4" id="KW-0546">Nucleotide metabolism</keyword>
<evidence type="ECO:0000256" key="2">
    <source>
        <dbReference type="ARBA" id="ARBA00012379"/>
    </source>
</evidence>
<dbReference type="GO" id="GO:0004170">
    <property type="term" value="F:dUTP diphosphatase activity"/>
    <property type="evidence" value="ECO:0007669"/>
    <property type="project" value="UniProtKB-EC"/>
</dbReference>
<evidence type="ECO:0000313" key="7">
    <source>
        <dbReference type="EMBL" id="KEC56581.1"/>
    </source>
</evidence>
<dbReference type="PANTHER" id="PTHR11241:SF0">
    <property type="entry name" value="DEOXYURIDINE 5'-TRIPHOSPHATE NUCLEOTIDOHYDROLASE"/>
    <property type="match status" value="1"/>
</dbReference>
<evidence type="ECO:0000313" key="8">
    <source>
        <dbReference type="Proteomes" id="UP000027015"/>
    </source>
</evidence>
<dbReference type="InterPro" id="IPR033704">
    <property type="entry name" value="dUTPase_trimeric"/>
</dbReference>
<evidence type="ECO:0000259" key="6">
    <source>
        <dbReference type="Pfam" id="PF00692"/>
    </source>
</evidence>
<name>A0A067WCD2_9HYPH</name>
<dbReference type="GO" id="GO:0006226">
    <property type="term" value="P:dUMP biosynthetic process"/>
    <property type="evidence" value="ECO:0007669"/>
    <property type="project" value="InterPro"/>
</dbReference>
<dbReference type="RefSeq" id="WP_051665511.1">
    <property type="nucleotide sequence ID" value="NZ_CADEAH010000002.1"/>
</dbReference>
<keyword evidence="3" id="KW-0378">Hydrolase</keyword>
<dbReference type="EC" id="3.6.1.23" evidence="2"/>
<accession>A0A067WCD2</accession>
<dbReference type="AlphaFoldDB" id="A0A067WCD2"/>
<evidence type="ECO:0000256" key="1">
    <source>
        <dbReference type="ARBA" id="ARBA00006581"/>
    </source>
</evidence>
<evidence type="ECO:0000256" key="4">
    <source>
        <dbReference type="ARBA" id="ARBA00023080"/>
    </source>
</evidence>
<proteinExistence type="inferred from homology"/>
<reference evidence="7 8" key="1">
    <citation type="submission" date="2012-04" db="EMBL/GenBank/DDBJ databases">
        <title>The Genome Sequence of Bartonella koehlerae C-29.</title>
        <authorList>
            <consortium name="The Broad Institute Genome Sequencing Platform"/>
            <consortium name="The Broad Institute Genome Sequencing Center for Infectious Disease"/>
            <person name="Feldgarden M."/>
            <person name="Kirby J."/>
            <person name="Kosoy M."/>
            <person name="Birtles R."/>
            <person name="Probert W.S."/>
            <person name="Chiaraviglio L."/>
            <person name="Walker B."/>
            <person name="Young S.K."/>
            <person name="Zeng Q."/>
            <person name="Gargeya S."/>
            <person name="Fitzgerald M."/>
            <person name="Haas B."/>
            <person name="Abouelleil A."/>
            <person name="Alvarado L."/>
            <person name="Arachchi H.M."/>
            <person name="Berlin A.M."/>
            <person name="Chapman S.B."/>
            <person name="Goldberg J."/>
            <person name="Griggs A."/>
            <person name="Gujja S."/>
            <person name="Hansen M."/>
            <person name="Howarth C."/>
            <person name="Imamovic A."/>
            <person name="Larimer J."/>
            <person name="McCowen C."/>
            <person name="Montmayeur A."/>
            <person name="Murphy C."/>
            <person name="Neiman D."/>
            <person name="Pearson M."/>
            <person name="Priest M."/>
            <person name="Roberts A."/>
            <person name="Saif S."/>
            <person name="Shea T."/>
            <person name="Sisk P."/>
            <person name="Sykes S."/>
            <person name="Wortman J."/>
            <person name="Nusbaum C."/>
            <person name="Birren B."/>
        </authorList>
    </citation>
    <scope>NUCLEOTIDE SEQUENCE [LARGE SCALE GENOMIC DNA]</scope>
    <source>
        <strain evidence="7 8">C-29</strain>
    </source>
</reference>
<evidence type="ECO:0000256" key="5">
    <source>
        <dbReference type="ARBA" id="ARBA00047686"/>
    </source>
</evidence>
<dbReference type="GO" id="GO:0046081">
    <property type="term" value="P:dUTP catabolic process"/>
    <property type="evidence" value="ECO:0007669"/>
    <property type="project" value="InterPro"/>
</dbReference>
<dbReference type="Gene3D" id="2.70.40.10">
    <property type="match status" value="1"/>
</dbReference>
<sequence length="143" mass="16093">MAQQDTIKQHIEQEETVILASKQRALIPTGLIFYFHLEFEAQIRLRSYLTLKHTITCPPGAIALRLVGSEIKVLLINCGQENFAIKRGMRIAQTIIVPILQASVYVIEPKQNASIKAIQKTKVPTIKAQKTKCFGNFSTTERT</sequence>
<evidence type="ECO:0000256" key="3">
    <source>
        <dbReference type="ARBA" id="ARBA00022801"/>
    </source>
</evidence>
<dbReference type="eggNOG" id="COG0756">
    <property type="taxonomic scope" value="Bacteria"/>
</dbReference>
<dbReference type="InterPro" id="IPR036157">
    <property type="entry name" value="dUTPase-like_sf"/>
</dbReference>
<keyword evidence="8" id="KW-1185">Reference proteome</keyword>
<protein>
    <recommendedName>
        <fullName evidence="2">dUTP diphosphatase</fullName>
        <ecNumber evidence="2">3.6.1.23</ecNumber>
    </recommendedName>
</protein>
<dbReference type="STRING" id="1134510.O9A_00075"/>
<comment type="similarity">
    <text evidence="1">Belongs to the dUTPase family.</text>
</comment>
<organism evidence="7 8">
    <name type="scientific">Bartonella koehlerae C-29</name>
    <dbReference type="NCBI Taxonomy" id="1134510"/>
    <lineage>
        <taxon>Bacteria</taxon>
        <taxon>Pseudomonadati</taxon>
        <taxon>Pseudomonadota</taxon>
        <taxon>Alphaproteobacteria</taxon>
        <taxon>Hyphomicrobiales</taxon>
        <taxon>Bartonellaceae</taxon>
        <taxon>Bartonella</taxon>
    </lineage>
</organism>
<dbReference type="InterPro" id="IPR029054">
    <property type="entry name" value="dUTPase-like"/>
</dbReference>
<comment type="caution">
    <text evidence="7">The sequence shown here is derived from an EMBL/GenBank/DDBJ whole genome shotgun (WGS) entry which is preliminary data.</text>
</comment>
<dbReference type="PATRIC" id="fig|1134510.3.peg.112"/>
<dbReference type="Proteomes" id="UP000027015">
    <property type="component" value="Unassembled WGS sequence"/>
</dbReference>
<gene>
    <name evidence="7" type="ORF">O9A_00075</name>
</gene>
<feature type="domain" description="dUTPase-like" evidence="6">
    <location>
        <begin position="13"/>
        <end position="107"/>
    </location>
</feature>
<dbReference type="HOGENOM" id="CLU_1802297_0_0_5"/>